<reference evidence="6 7" key="1">
    <citation type="journal article" date="2016" name="Genome Biol. Evol.">
        <title>Gene Family Evolution Reflects Adaptation to Soil Environmental Stressors in the Genome of the Collembolan Orchesella cincta.</title>
        <authorList>
            <person name="Faddeeva-Vakhrusheva A."/>
            <person name="Derks M.F."/>
            <person name="Anvar S.Y."/>
            <person name="Agamennone V."/>
            <person name="Suring W."/>
            <person name="Smit S."/>
            <person name="van Straalen N.M."/>
            <person name="Roelofs D."/>
        </authorList>
    </citation>
    <scope>NUCLEOTIDE SEQUENCE [LARGE SCALE GENOMIC DNA]</scope>
    <source>
        <tissue evidence="6">Mixed pool</tissue>
    </source>
</reference>
<feature type="transmembrane region" description="Helical" evidence="3">
    <location>
        <begin position="20"/>
        <end position="38"/>
    </location>
</feature>
<dbReference type="PROSITE" id="PS00623">
    <property type="entry name" value="GMC_OXRED_1"/>
    <property type="match status" value="2"/>
</dbReference>
<evidence type="ECO:0000259" key="5">
    <source>
        <dbReference type="PROSITE" id="PS00624"/>
    </source>
</evidence>
<dbReference type="AlphaFoldDB" id="A0A1D2MXH8"/>
<keyword evidence="7" id="KW-1185">Reference proteome</keyword>
<evidence type="ECO:0000259" key="4">
    <source>
        <dbReference type="PROSITE" id="PS00623"/>
    </source>
</evidence>
<dbReference type="OMA" id="SEYWECA"/>
<dbReference type="PANTHER" id="PTHR11552">
    <property type="entry name" value="GLUCOSE-METHANOL-CHOLINE GMC OXIDOREDUCTASE"/>
    <property type="match status" value="1"/>
</dbReference>
<dbReference type="Proteomes" id="UP000094527">
    <property type="component" value="Unassembled WGS sequence"/>
</dbReference>
<dbReference type="Gene3D" id="3.30.560.10">
    <property type="entry name" value="Glucose Oxidase, domain 3"/>
    <property type="match status" value="2"/>
</dbReference>
<dbReference type="GO" id="GO:0050660">
    <property type="term" value="F:flavin adenine dinucleotide binding"/>
    <property type="evidence" value="ECO:0007669"/>
    <property type="project" value="InterPro"/>
</dbReference>
<evidence type="ECO:0000313" key="6">
    <source>
        <dbReference type="EMBL" id="ODM97692.1"/>
    </source>
</evidence>
<feature type="domain" description="Glucose-methanol-choline oxidoreductase N-terminal" evidence="4">
    <location>
        <begin position="136"/>
        <end position="159"/>
    </location>
</feature>
<accession>A0A1D2MXH8</accession>
<dbReference type="InterPro" id="IPR036188">
    <property type="entry name" value="FAD/NAD-bd_sf"/>
</dbReference>
<comment type="caution">
    <text evidence="6">The sequence shown here is derived from an EMBL/GenBank/DDBJ whole genome shotgun (WGS) entry which is preliminary data.</text>
</comment>
<keyword evidence="3" id="KW-1133">Transmembrane helix</keyword>
<dbReference type="InterPro" id="IPR000172">
    <property type="entry name" value="GMC_OxRdtase_N"/>
</dbReference>
<dbReference type="EMBL" id="LJIJ01000419">
    <property type="protein sequence ID" value="ODM97692.1"/>
    <property type="molecule type" value="Genomic_DNA"/>
</dbReference>
<dbReference type="GO" id="GO:0016614">
    <property type="term" value="F:oxidoreductase activity, acting on CH-OH group of donors"/>
    <property type="evidence" value="ECO:0007669"/>
    <property type="project" value="InterPro"/>
</dbReference>
<dbReference type="PANTHER" id="PTHR11552:SF227">
    <property type="entry name" value="GLUCOSE DEHYDROGENASE [FAD, QUINONE]-LIKE PROTEIN"/>
    <property type="match status" value="1"/>
</dbReference>
<name>A0A1D2MXH8_ORCCI</name>
<dbReference type="SUPFAM" id="SSF54373">
    <property type="entry name" value="FAD-linked reductases, C-terminal domain"/>
    <property type="match status" value="2"/>
</dbReference>
<protein>
    <submittedName>
        <fullName evidence="6">Oxygen-dependent choline dehydrogenase</fullName>
    </submittedName>
</protein>
<keyword evidence="3" id="KW-0812">Transmembrane</keyword>
<dbReference type="OrthoDB" id="269227at2759"/>
<dbReference type="Gene3D" id="3.50.50.60">
    <property type="entry name" value="FAD/NAD(P)-binding domain"/>
    <property type="match status" value="2"/>
</dbReference>
<dbReference type="Pfam" id="PF05199">
    <property type="entry name" value="GMC_oxred_C"/>
    <property type="match status" value="2"/>
</dbReference>
<feature type="transmembrane region" description="Helical" evidence="3">
    <location>
        <begin position="59"/>
        <end position="76"/>
    </location>
</feature>
<keyword evidence="2" id="KW-0274">FAD</keyword>
<dbReference type="SUPFAM" id="SSF51905">
    <property type="entry name" value="FAD/NAD(P)-binding domain"/>
    <property type="match status" value="2"/>
</dbReference>
<evidence type="ECO:0000313" key="7">
    <source>
        <dbReference type="Proteomes" id="UP000094527"/>
    </source>
</evidence>
<feature type="non-terminal residue" evidence="6">
    <location>
        <position position="1145"/>
    </location>
</feature>
<evidence type="ECO:0000256" key="3">
    <source>
        <dbReference type="SAM" id="Phobius"/>
    </source>
</evidence>
<keyword evidence="3" id="KW-0472">Membrane</keyword>
<dbReference type="InterPro" id="IPR007867">
    <property type="entry name" value="GMC_OxRtase_C"/>
</dbReference>
<evidence type="ECO:0000256" key="1">
    <source>
        <dbReference type="ARBA" id="ARBA00010790"/>
    </source>
</evidence>
<feature type="domain" description="Glucose-methanol-choline oxidoreductase N-terminal" evidence="5">
    <location>
        <begin position="779"/>
        <end position="793"/>
    </location>
</feature>
<dbReference type="Pfam" id="PF00732">
    <property type="entry name" value="GMC_oxred_N"/>
    <property type="match status" value="2"/>
</dbReference>
<gene>
    <name evidence="6" type="ORF">Ocin01_08983</name>
</gene>
<dbReference type="STRING" id="48709.A0A1D2MXH8"/>
<comment type="similarity">
    <text evidence="1 2">Belongs to the GMC oxidoreductase family.</text>
</comment>
<evidence type="ECO:0000256" key="2">
    <source>
        <dbReference type="RuleBase" id="RU003968"/>
    </source>
</evidence>
<keyword evidence="2" id="KW-0285">Flavoprotein</keyword>
<proteinExistence type="inferred from homology"/>
<feature type="domain" description="Glucose-methanol-choline oxidoreductase N-terminal" evidence="4">
    <location>
        <begin position="602"/>
        <end position="625"/>
    </location>
</feature>
<dbReference type="PROSITE" id="PS00624">
    <property type="entry name" value="GMC_OXRED_2"/>
    <property type="match status" value="1"/>
</dbReference>
<dbReference type="InterPro" id="IPR012132">
    <property type="entry name" value="GMC_OxRdtase"/>
</dbReference>
<sequence length="1145" mass="128713">MSDGQVLSALFSALNIPVKLLSVSSIVSILALLTLNWVKMDQTRDRLESVFDTKTHFDFIVVGGGSAGSVVAYRLSENGKYSVLLLEVGGQPPPFTSFPMLSIYNGHLETDWNYETIVQKNSCRGLKNRKMPWSRGKMLGGTSNLNWMIYVRGHPMDFNNWAELSGDEQWRYENLVPYFNKMENYPENFTEDPNFQMGNGPLYISRYPNSPLTSTWVEAGRELGFKTESDYYNGYQLGFYPADATVHEGRRAGAYFSYIEPVRSHKNLKIRSFSHVTKDHLMTSMFPVVFNEAVVLLRTRNVTLETVLEYVKNNTGVLAFNLVSGIAFINTSQAKLLPDKTSWPNAVLLLIPVALDEEEATNLFNYVGIDTKKGIKYLKKSLAKETASILLTVALPKSRGTITLDSKDPFDYPIIDPNYFEKKEDVKVIVEGMKFVKKFVEETEAFKKYNAKLAPGHKLAACKKYPDNSDEYFECYARTFTMTHVIGVKGLRVADASAMPIITNGNINAPCMMLGEKVSQLILDEWERREEDIGAGSAGGTLAYRLSENGKYSVLLLEAGGTPPPFYVVSLMARLMSILKRIGNTKLFRKNIPVMRMKWPRGKLLGGTSTLNWMLYVRGHPMDYNQWAQLSGDDQWTYKNLLPIFRKMERYNGNFERNTKFHGLSGPLCISKHHDPPLISAWIEGAKELGYFTGTDYNAYQKPGFYPIEVSICEGRRVGTYSSYIAPARERDNLKIYSFSHVTKIEINDATKRATGVTYSRHGSTKQAYAKNEIIISAGAIGTPQLLMLSGLGPESHLEAMGIKPKVNLPGVGHNLQDHVMLFFGPFILNDTVTVMCKRNVTLEAAMQYKNNKTGLFAYNFISGVAFFNSSQAVKLPDNSYWPDAVVMFSPTSMEDADDGDTFADFLGIDKEIHRAYIKPFEGKDAVWALMTVGLPKSRGTIELASKDPFVHPNIDPKYFERPEDLKVLVETMQFTVNFFETADAWQKYDAKFAPGHKIGSCEQYREKSDKYFECYARTLTMTQWHPCCTAKFGKPGDPLAVLNSNLSVIGVEGLRVADASAMPVITNANINAPCVMLGEKVAELILDKWKTKADDNKNNENGFTIENGFTNQINQFFFNKPTLSTLGKMRPVEALEALAKTLFR</sequence>
<organism evidence="6 7">
    <name type="scientific">Orchesella cincta</name>
    <name type="common">Springtail</name>
    <name type="synonym">Podura cincta</name>
    <dbReference type="NCBI Taxonomy" id="48709"/>
    <lineage>
        <taxon>Eukaryota</taxon>
        <taxon>Metazoa</taxon>
        <taxon>Ecdysozoa</taxon>
        <taxon>Arthropoda</taxon>
        <taxon>Hexapoda</taxon>
        <taxon>Collembola</taxon>
        <taxon>Entomobryomorpha</taxon>
        <taxon>Entomobryoidea</taxon>
        <taxon>Orchesellidae</taxon>
        <taxon>Orchesellinae</taxon>
        <taxon>Orchesella</taxon>
    </lineage>
</organism>